<comment type="caution">
    <text evidence="1">The sequence shown here is derived from an EMBL/GenBank/DDBJ whole genome shotgun (WGS) entry which is preliminary data.</text>
</comment>
<evidence type="ECO:0000313" key="2">
    <source>
        <dbReference type="Proteomes" id="UP000051048"/>
    </source>
</evidence>
<protein>
    <submittedName>
        <fullName evidence="1">Uncharacterized protein</fullName>
    </submittedName>
</protein>
<name>A0A0R1TF81_9LACO</name>
<dbReference type="AlphaFoldDB" id="A0A0R1TF81"/>
<dbReference type="PATRIC" id="fig|1423740.3.peg.393"/>
<dbReference type="EMBL" id="AZFH01000086">
    <property type="protein sequence ID" value="KRL79737.1"/>
    <property type="molecule type" value="Genomic_DNA"/>
</dbReference>
<evidence type="ECO:0000313" key="1">
    <source>
        <dbReference type="EMBL" id="KRL79737.1"/>
    </source>
</evidence>
<accession>A0A0R1TF81</accession>
<dbReference type="STRING" id="1423740.FC36_GL000366"/>
<dbReference type="Proteomes" id="UP000051048">
    <property type="component" value="Unassembled WGS sequence"/>
</dbReference>
<gene>
    <name evidence="1" type="ORF">FC36_GL000366</name>
</gene>
<dbReference type="RefSeq" id="WP_155889656.1">
    <property type="nucleotide sequence ID" value="NZ_AZFH01000086.1"/>
</dbReference>
<sequence length="57" mass="6354">MLDAKDDELIIAVHDAIVKSIKGSDSEKYMKKLSDRVLKINMKVAVVLALQDLGRNL</sequence>
<proteinExistence type="predicted"/>
<reference evidence="1 2" key="1">
    <citation type="journal article" date="2015" name="Genome Announc.">
        <title>Expanding the biotechnology potential of lactobacilli through comparative genomics of 213 strains and associated genera.</title>
        <authorList>
            <person name="Sun Z."/>
            <person name="Harris H.M."/>
            <person name="McCann A."/>
            <person name="Guo C."/>
            <person name="Argimon S."/>
            <person name="Zhang W."/>
            <person name="Yang X."/>
            <person name="Jeffery I.B."/>
            <person name="Cooney J.C."/>
            <person name="Kagawa T.F."/>
            <person name="Liu W."/>
            <person name="Song Y."/>
            <person name="Salvetti E."/>
            <person name="Wrobel A."/>
            <person name="Rasinkangas P."/>
            <person name="Parkhill J."/>
            <person name="Rea M.C."/>
            <person name="O'Sullivan O."/>
            <person name="Ritari J."/>
            <person name="Douillard F.P."/>
            <person name="Paul Ross R."/>
            <person name="Yang R."/>
            <person name="Briner A.E."/>
            <person name="Felis G.E."/>
            <person name="de Vos W.M."/>
            <person name="Barrangou R."/>
            <person name="Klaenhammer T.R."/>
            <person name="Caufield P.W."/>
            <person name="Cui Y."/>
            <person name="Zhang H."/>
            <person name="O'Toole P.W."/>
        </authorList>
    </citation>
    <scope>NUCLEOTIDE SEQUENCE [LARGE SCALE GENOMIC DNA]</scope>
    <source>
        <strain evidence="1 2">DSM 15833</strain>
    </source>
</reference>
<organism evidence="1 2">
    <name type="scientific">Ligilactobacillus equi DSM 15833 = JCM 10991</name>
    <dbReference type="NCBI Taxonomy" id="1423740"/>
    <lineage>
        <taxon>Bacteria</taxon>
        <taxon>Bacillati</taxon>
        <taxon>Bacillota</taxon>
        <taxon>Bacilli</taxon>
        <taxon>Lactobacillales</taxon>
        <taxon>Lactobacillaceae</taxon>
        <taxon>Ligilactobacillus</taxon>
    </lineage>
</organism>